<protein>
    <recommendedName>
        <fullName evidence="2">Protein-L-isoaspartate O-methyltransferase</fullName>
    </recommendedName>
    <alternativeName>
        <fullName evidence="3">Protein L-isoaspartyl methyltransferase</fullName>
    </alternativeName>
</protein>
<evidence type="ECO:0000313" key="5">
    <source>
        <dbReference type="Proteomes" id="UP000199415"/>
    </source>
</evidence>
<dbReference type="InterPro" id="IPR000682">
    <property type="entry name" value="PCMT"/>
</dbReference>
<dbReference type="InterPro" id="IPR029063">
    <property type="entry name" value="SAM-dependent_MTases_sf"/>
</dbReference>
<dbReference type="RefSeq" id="WP_090018790.1">
    <property type="nucleotide sequence ID" value="NZ_FNCE01000002.1"/>
</dbReference>
<name>A0A1G7NEZ8_9PROT</name>
<gene>
    <name evidence="4" type="ORF">SAMN05216241_102147</name>
</gene>
<evidence type="ECO:0000256" key="2">
    <source>
        <dbReference type="ARBA" id="ARBA00013346"/>
    </source>
</evidence>
<dbReference type="GO" id="GO:0032259">
    <property type="term" value="P:methylation"/>
    <property type="evidence" value="ECO:0007669"/>
    <property type="project" value="UniProtKB-KW"/>
</dbReference>
<dbReference type="EMBL" id="FNCE01000002">
    <property type="protein sequence ID" value="SDF72638.1"/>
    <property type="molecule type" value="Genomic_DNA"/>
</dbReference>
<dbReference type="STRING" id="1082479.SAMN05216241_102147"/>
<dbReference type="Pfam" id="PF01135">
    <property type="entry name" value="PCMT"/>
    <property type="match status" value="1"/>
</dbReference>
<dbReference type="PANTHER" id="PTHR11579:SF18">
    <property type="entry name" value="PROTEIN-L-ISOASPARTATE O-METHYLTRANSFERASE"/>
    <property type="match status" value="1"/>
</dbReference>
<dbReference type="Gene3D" id="3.40.50.150">
    <property type="entry name" value="Vaccinia Virus protein VP39"/>
    <property type="match status" value="1"/>
</dbReference>
<reference evidence="4 5" key="1">
    <citation type="submission" date="2016-10" db="EMBL/GenBank/DDBJ databases">
        <authorList>
            <person name="de Groot N.N."/>
        </authorList>
    </citation>
    <scope>NUCLEOTIDE SEQUENCE [LARGE SCALE GENOMIC DNA]</scope>
    <source>
        <strain evidence="4 5">DSM 25584</strain>
    </source>
</reference>
<sequence length="218" mass="23232">MPDFETARLNMVESQLRPNRVSDEQLLDAFETVPRERFVPEALRSITYVDEDLKIAPSRYMMEPMVLARLLQTAAIEPGDVVLVIGAGTGYACAIAAHLAATVVGLESDAELASQAESALAALSIDNSVIVRGSLTEGYPKQAPYNVILINGAVEEIPAGITGQLADGGRLVTVERSGAGMGKAVLVERFADAFGRRHIFDAATPTLPGFEKAPGFVF</sequence>
<keyword evidence="4" id="KW-0489">Methyltransferase</keyword>
<keyword evidence="5" id="KW-1185">Reference proteome</keyword>
<organism evidence="4 5">
    <name type="scientific">Limimonas halophila</name>
    <dbReference type="NCBI Taxonomy" id="1082479"/>
    <lineage>
        <taxon>Bacteria</taxon>
        <taxon>Pseudomonadati</taxon>
        <taxon>Pseudomonadota</taxon>
        <taxon>Alphaproteobacteria</taxon>
        <taxon>Rhodospirillales</taxon>
        <taxon>Rhodovibrionaceae</taxon>
        <taxon>Limimonas</taxon>
    </lineage>
</organism>
<dbReference type="PANTHER" id="PTHR11579">
    <property type="entry name" value="PROTEIN-L-ISOASPARTATE O-METHYLTRANSFERASE"/>
    <property type="match status" value="1"/>
</dbReference>
<dbReference type="OrthoDB" id="9798496at2"/>
<dbReference type="Proteomes" id="UP000199415">
    <property type="component" value="Unassembled WGS sequence"/>
</dbReference>
<dbReference type="GO" id="GO:0004719">
    <property type="term" value="F:protein-L-isoaspartate (D-aspartate) O-methyltransferase activity"/>
    <property type="evidence" value="ECO:0007669"/>
    <property type="project" value="InterPro"/>
</dbReference>
<evidence type="ECO:0000256" key="3">
    <source>
        <dbReference type="ARBA" id="ARBA00030757"/>
    </source>
</evidence>
<dbReference type="GO" id="GO:0005737">
    <property type="term" value="C:cytoplasm"/>
    <property type="evidence" value="ECO:0007669"/>
    <property type="project" value="TreeGrafter"/>
</dbReference>
<proteinExistence type="inferred from homology"/>
<accession>A0A1G7NEZ8</accession>
<dbReference type="AlphaFoldDB" id="A0A1G7NEZ8"/>
<comment type="similarity">
    <text evidence="1">Belongs to the methyltransferase superfamily. L-isoaspartyl/D-aspartyl protein methyltransferase family.</text>
</comment>
<evidence type="ECO:0000256" key="1">
    <source>
        <dbReference type="ARBA" id="ARBA00005369"/>
    </source>
</evidence>
<keyword evidence="4" id="KW-0808">Transferase</keyword>
<dbReference type="SUPFAM" id="SSF53335">
    <property type="entry name" value="S-adenosyl-L-methionine-dependent methyltransferases"/>
    <property type="match status" value="1"/>
</dbReference>
<evidence type="ECO:0000313" key="4">
    <source>
        <dbReference type="EMBL" id="SDF72638.1"/>
    </source>
</evidence>